<sequence>MTALPRDRLRHVYWIGGGSGAGKSTIAHRLAARHGMTVYATDDVMADHARRSTPETAPELCRFLGMSMDERWVTRTPEVMLETFHWFRGEAFDLVVEDLLRLPPGRGVVAEGFRLLPHLVEPLLTDPSQAIWLLPTPRFRWSALNSRGTSCDIPGRTSDPERAQRNLLTRDRLFTDRLAAETASRGLPAATVDTATSEEELLALVAERFGLA</sequence>
<dbReference type="InterPro" id="IPR027417">
    <property type="entry name" value="P-loop_NTPase"/>
</dbReference>
<evidence type="ECO:0008006" key="3">
    <source>
        <dbReference type="Google" id="ProtNLM"/>
    </source>
</evidence>
<dbReference type="Gene3D" id="3.40.50.300">
    <property type="entry name" value="P-loop containing nucleotide triphosphate hydrolases"/>
    <property type="match status" value="1"/>
</dbReference>
<organism evidence="1 2">
    <name type="scientific">Pseudonocardia zijingensis</name>
    <dbReference type="NCBI Taxonomy" id="153376"/>
    <lineage>
        <taxon>Bacteria</taxon>
        <taxon>Bacillati</taxon>
        <taxon>Actinomycetota</taxon>
        <taxon>Actinomycetes</taxon>
        <taxon>Pseudonocardiales</taxon>
        <taxon>Pseudonocardiaceae</taxon>
        <taxon>Pseudonocardia</taxon>
    </lineage>
</organism>
<dbReference type="SUPFAM" id="SSF52540">
    <property type="entry name" value="P-loop containing nucleoside triphosphate hydrolases"/>
    <property type="match status" value="1"/>
</dbReference>
<reference evidence="1 2" key="1">
    <citation type="journal article" date="2019" name="Int. J. Syst. Evol. Microbiol.">
        <title>The Global Catalogue of Microorganisms (GCM) 10K type strain sequencing project: providing services to taxonomists for standard genome sequencing and annotation.</title>
        <authorList>
            <consortium name="The Broad Institute Genomics Platform"/>
            <consortium name="The Broad Institute Genome Sequencing Center for Infectious Disease"/>
            <person name="Wu L."/>
            <person name="Ma J."/>
        </authorList>
    </citation>
    <scope>NUCLEOTIDE SEQUENCE [LARGE SCALE GENOMIC DNA]</scope>
    <source>
        <strain evidence="1 2">JCM 11117</strain>
    </source>
</reference>
<dbReference type="Proteomes" id="UP001499967">
    <property type="component" value="Unassembled WGS sequence"/>
</dbReference>
<keyword evidence="2" id="KW-1185">Reference proteome</keyword>
<protein>
    <recommendedName>
        <fullName evidence="3">Cytidylate kinase</fullName>
    </recommendedName>
</protein>
<evidence type="ECO:0000313" key="1">
    <source>
        <dbReference type="EMBL" id="GAA0943301.1"/>
    </source>
</evidence>
<evidence type="ECO:0000313" key="2">
    <source>
        <dbReference type="Proteomes" id="UP001499967"/>
    </source>
</evidence>
<gene>
    <name evidence="1" type="ORF">GCM10009559_40070</name>
</gene>
<dbReference type="RefSeq" id="WP_343943001.1">
    <property type="nucleotide sequence ID" value="NZ_BAAAHP010000111.1"/>
</dbReference>
<proteinExistence type="predicted"/>
<comment type="caution">
    <text evidence="1">The sequence shown here is derived from an EMBL/GenBank/DDBJ whole genome shotgun (WGS) entry which is preliminary data.</text>
</comment>
<name>A0ABN1QIV9_9PSEU</name>
<dbReference type="EMBL" id="BAAAHP010000111">
    <property type="protein sequence ID" value="GAA0943301.1"/>
    <property type="molecule type" value="Genomic_DNA"/>
</dbReference>
<accession>A0ABN1QIV9</accession>